<sequence>MIIAVASALGAGKTHWICQQIAKNNNSVGYFSPQTDSVPIDGTYLQSEYPHLTIYQTGEEGKLLVETDRAIGYIEIPWYIDLAGVESLLQTLNAHRVALIPPDVDNAELKAWADEVLIVRDRETGKIETETESSPRENTLWSISNTHPKTSLQIHRGILTGQILDFDSLATFWLELTQGAYGEVVRAKGIFDLEDGHLYYGNFTPTQSKLEFHPLNFPRWEKGRPERFSGFEIIGNNLSKAEISQTIKDCFVPESAIHYYQQQIQEFLESEQEVEVV</sequence>
<name>A0A8J7IW21_9CYAN</name>
<accession>A0A8J7IW21</accession>
<dbReference type="Proteomes" id="UP000654482">
    <property type="component" value="Unassembled WGS sequence"/>
</dbReference>
<protein>
    <submittedName>
        <fullName evidence="2">GTP-binding protein</fullName>
    </submittedName>
</protein>
<dbReference type="SUPFAM" id="SSF90002">
    <property type="entry name" value="Hypothetical protein YjiA, C-terminal domain"/>
    <property type="match status" value="1"/>
</dbReference>
<dbReference type="InterPro" id="IPR011629">
    <property type="entry name" value="CobW-like_C"/>
</dbReference>
<reference evidence="2" key="1">
    <citation type="submission" date="2020-10" db="EMBL/GenBank/DDBJ databases">
        <authorList>
            <person name="Castelo-Branco R."/>
            <person name="Eusebio N."/>
            <person name="Adriana R."/>
            <person name="Vieira A."/>
            <person name="Brugerolle De Fraissinette N."/>
            <person name="Rezende De Castro R."/>
            <person name="Schneider M.P."/>
            <person name="Vasconcelos V."/>
            <person name="Leao P.N."/>
        </authorList>
    </citation>
    <scope>NUCLEOTIDE SEQUENCE</scope>
    <source>
        <strain evidence="2">LEGE 07157</strain>
    </source>
</reference>
<evidence type="ECO:0000313" key="3">
    <source>
        <dbReference type="Proteomes" id="UP000654482"/>
    </source>
</evidence>
<evidence type="ECO:0000313" key="2">
    <source>
        <dbReference type="EMBL" id="MBE9117703.1"/>
    </source>
</evidence>
<organism evidence="2 3">
    <name type="scientific">Lusitaniella coriacea LEGE 07157</name>
    <dbReference type="NCBI Taxonomy" id="945747"/>
    <lineage>
        <taxon>Bacteria</taxon>
        <taxon>Bacillati</taxon>
        <taxon>Cyanobacteriota</taxon>
        <taxon>Cyanophyceae</taxon>
        <taxon>Spirulinales</taxon>
        <taxon>Lusitaniellaceae</taxon>
        <taxon>Lusitaniella</taxon>
    </lineage>
</organism>
<evidence type="ECO:0000259" key="1">
    <source>
        <dbReference type="Pfam" id="PF07683"/>
    </source>
</evidence>
<dbReference type="EMBL" id="JADEWZ010000029">
    <property type="protein sequence ID" value="MBE9117703.1"/>
    <property type="molecule type" value="Genomic_DNA"/>
</dbReference>
<feature type="domain" description="CobW C-terminal" evidence="1">
    <location>
        <begin position="173"/>
        <end position="250"/>
    </location>
</feature>
<dbReference type="AlphaFoldDB" id="A0A8J7IW21"/>
<gene>
    <name evidence="2" type="ORF">IQ249_17540</name>
</gene>
<dbReference type="RefSeq" id="WP_194030792.1">
    <property type="nucleotide sequence ID" value="NZ_JADEWZ010000029.1"/>
</dbReference>
<comment type="caution">
    <text evidence="2">The sequence shown here is derived from an EMBL/GenBank/DDBJ whole genome shotgun (WGS) entry which is preliminary data.</text>
</comment>
<proteinExistence type="predicted"/>
<keyword evidence="3" id="KW-1185">Reference proteome</keyword>
<dbReference type="Pfam" id="PF07683">
    <property type="entry name" value="CobW_C"/>
    <property type="match status" value="1"/>
</dbReference>